<dbReference type="AlphaFoldDB" id="A0A1Y5SQL6"/>
<dbReference type="OrthoDB" id="7951357at2"/>
<dbReference type="EMBL" id="FWFZ01000008">
    <property type="protein sequence ID" value="SLN46174.1"/>
    <property type="molecule type" value="Genomic_DNA"/>
</dbReference>
<dbReference type="RefSeq" id="WP_085878764.1">
    <property type="nucleotide sequence ID" value="NZ_FWFZ01000008.1"/>
</dbReference>
<protein>
    <recommendedName>
        <fullName evidence="4">Excalibur calcium-binding domain-containing protein</fullName>
    </recommendedName>
</protein>
<name>A0A1Y5SQL6_9RHOB</name>
<accession>A0A1Y5SQL6</accession>
<evidence type="ECO:0008006" key="4">
    <source>
        <dbReference type="Google" id="ProtNLM"/>
    </source>
</evidence>
<organism evidence="2 3">
    <name type="scientific">Roseisalinus antarcticus</name>
    <dbReference type="NCBI Taxonomy" id="254357"/>
    <lineage>
        <taxon>Bacteria</taxon>
        <taxon>Pseudomonadati</taxon>
        <taxon>Pseudomonadota</taxon>
        <taxon>Alphaproteobacteria</taxon>
        <taxon>Rhodobacterales</taxon>
        <taxon>Roseobacteraceae</taxon>
        <taxon>Roseisalinus</taxon>
    </lineage>
</organism>
<reference evidence="2 3" key="1">
    <citation type="submission" date="2017-03" db="EMBL/GenBank/DDBJ databases">
        <authorList>
            <person name="Afonso C.L."/>
            <person name="Miller P.J."/>
            <person name="Scott M.A."/>
            <person name="Spackman E."/>
            <person name="Goraichik I."/>
            <person name="Dimitrov K.M."/>
            <person name="Suarez D.L."/>
            <person name="Swayne D.E."/>
        </authorList>
    </citation>
    <scope>NUCLEOTIDE SEQUENCE [LARGE SCALE GENOMIC DNA]</scope>
    <source>
        <strain evidence="2 3">CECT 7023</strain>
    </source>
</reference>
<evidence type="ECO:0000256" key="1">
    <source>
        <dbReference type="SAM" id="MobiDB-lite"/>
    </source>
</evidence>
<gene>
    <name evidence="2" type="ORF">ROA7023_01898</name>
</gene>
<keyword evidence="3" id="KW-1185">Reference proteome</keyword>
<evidence type="ECO:0000313" key="3">
    <source>
        <dbReference type="Proteomes" id="UP000193900"/>
    </source>
</evidence>
<feature type="region of interest" description="Disordered" evidence="1">
    <location>
        <begin position="223"/>
        <end position="248"/>
    </location>
</feature>
<evidence type="ECO:0000313" key="2">
    <source>
        <dbReference type="EMBL" id="SLN46174.1"/>
    </source>
</evidence>
<dbReference type="Proteomes" id="UP000193900">
    <property type="component" value="Unassembled WGS sequence"/>
</dbReference>
<feature type="region of interest" description="Disordered" evidence="1">
    <location>
        <begin position="65"/>
        <end position="111"/>
    </location>
</feature>
<proteinExistence type="predicted"/>
<dbReference type="PROSITE" id="PS51257">
    <property type="entry name" value="PROKAR_LIPOPROTEIN"/>
    <property type="match status" value="1"/>
</dbReference>
<feature type="compositionally biased region" description="Basic and acidic residues" evidence="1">
    <location>
        <begin position="223"/>
        <end position="242"/>
    </location>
</feature>
<feature type="region of interest" description="Disordered" evidence="1">
    <location>
        <begin position="123"/>
        <end position="144"/>
    </location>
</feature>
<sequence length="264" mass="26622">MRGLLTTAGVLVMLGACSQPVPDSGQGVGFGDYETYQSAPVATPAPGGQGAAITAEELAAVGIGPQPSRAAAGTGAGTGSGTDAPLSATAGAARPIAGPGTLPLGFPPQRDTLAEAGRAGAVEATPGNAAPVLVNNPGLSDEQDFGAVSDRRSIEGDARRRAEAAAAYQVVGGGVPERSGETGPNIVAYALQTTNARGQRVYQRFAPSQSRFQRNCAAYRTPDEAQRDFLTRGGPDTDRLGLDPDGDGFACGWDPAPFRAARGS</sequence>